<evidence type="ECO:0000313" key="4">
    <source>
        <dbReference type="Proteomes" id="UP000297951"/>
    </source>
</evidence>
<dbReference type="AlphaFoldDB" id="A0A4Y9F091"/>
<keyword evidence="2" id="KW-0472">Membrane</keyword>
<dbReference type="EMBL" id="SPQC01000065">
    <property type="protein sequence ID" value="TFU20090.1"/>
    <property type="molecule type" value="Genomic_DNA"/>
</dbReference>
<reference evidence="3 4" key="1">
    <citation type="submission" date="2019-03" db="EMBL/GenBank/DDBJ databases">
        <title>Diversity of the mouse oral microbiome.</title>
        <authorList>
            <person name="Joseph S."/>
            <person name="Aduse-Opoku J."/>
            <person name="Curtis M."/>
            <person name="Wade W."/>
            <person name="Hashim A."/>
        </authorList>
    </citation>
    <scope>NUCLEOTIDE SEQUENCE [LARGE SCALE GENOMIC DNA]</scope>
    <source>
        <strain evidence="4">irhom_31</strain>
    </source>
</reference>
<comment type="caution">
    <text evidence="3">The sequence shown here is derived from an EMBL/GenBank/DDBJ whole genome shotgun (WGS) entry which is preliminary data.</text>
</comment>
<dbReference type="Proteomes" id="UP000297951">
    <property type="component" value="Unassembled WGS sequence"/>
</dbReference>
<evidence type="ECO:0008006" key="5">
    <source>
        <dbReference type="Google" id="ProtNLM"/>
    </source>
</evidence>
<feature type="compositionally biased region" description="Acidic residues" evidence="1">
    <location>
        <begin position="113"/>
        <end position="122"/>
    </location>
</feature>
<dbReference type="RefSeq" id="WP_135013933.1">
    <property type="nucleotide sequence ID" value="NZ_JADGLK010000065.1"/>
</dbReference>
<protein>
    <recommendedName>
        <fullName evidence="5">Holin</fullName>
    </recommendedName>
</protein>
<evidence type="ECO:0000313" key="3">
    <source>
        <dbReference type="EMBL" id="TFU20090.1"/>
    </source>
</evidence>
<keyword evidence="2" id="KW-1133">Transmembrane helix</keyword>
<evidence type="ECO:0000256" key="2">
    <source>
        <dbReference type="SAM" id="Phobius"/>
    </source>
</evidence>
<accession>A0A4Y9F091</accession>
<evidence type="ECO:0000256" key="1">
    <source>
        <dbReference type="SAM" id="MobiDB-lite"/>
    </source>
</evidence>
<proteinExistence type="predicted"/>
<sequence length="146" mass="15157">MNVLDNSTRRRSIGSTTAFATGGTTAGYALAVLAYELFNLPLSTEGVLALALVLSLVGAVVGGWAAPSKKAETEAYLGSVLAMAQQGDHGRLGTTQPPAVEQVEPATATEQEQPTEEPELTEIPDGYELVDTAGTEYSNPAYALGK</sequence>
<feature type="transmembrane region" description="Helical" evidence="2">
    <location>
        <begin position="12"/>
        <end position="35"/>
    </location>
</feature>
<feature type="transmembrane region" description="Helical" evidence="2">
    <location>
        <begin position="47"/>
        <end position="66"/>
    </location>
</feature>
<keyword evidence="2" id="KW-0812">Transmembrane</keyword>
<gene>
    <name evidence="3" type="ORF">E4U03_11855</name>
</gene>
<feature type="region of interest" description="Disordered" evidence="1">
    <location>
        <begin position="88"/>
        <end position="146"/>
    </location>
</feature>
<name>A0A4Y9F091_9MICC</name>
<organism evidence="3 4">
    <name type="scientific">Rothia nasimurium</name>
    <dbReference type="NCBI Taxonomy" id="85336"/>
    <lineage>
        <taxon>Bacteria</taxon>
        <taxon>Bacillati</taxon>
        <taxon>Actinomycetota</taxon>
        <taxon>Actinomycetes</taxon>
        <taxon>Micrococcales</taxon>
        <taxon>Micrococcaceae</taxon>
        <taxon>Rothia</taxon>
    </lineage>
</organism>